<dbReference type="Pfam" id="PF06048">
    <property type="entry name" value="DUF927"/>
    <property type="match status" value="1"/>
</dbReference>
<dbReference type="InterPro" id="IPR009270">
    <property type="entry name" value="DUF927"/>
</dbReference>
<dbReference type="KEGG" id="rst:ATY39_00080"/>
<evidence type="ECO:0000313" key="4">
    <source>
        <dbReference type="EMBL" id="AMW97943.1"/>
    </source>
</evidence>
<evidence type="ECO:0000259" key="2">
    <source>
        <dbReference type="Pfam" id="PF06048"/>
    </source>
</evidence>
<reference evidence="5" key="2">
    <citation type="submission" date="2016-03" db="EMBL/GenBank/DDBJ databases">
        <authorList>
            <person name="Ploux O."/>
        </authorList>
    </citation>
    <scope>NUCLEOTIDE SEQUENCE [LARGE SCALE GENOMIC DNA]</scope>
    <source>
        <strain evidence="5">PP9</strain>
    </source>
</reference>
<feature type="region of interest" description="Disordered" evidence="1">
    <location>
        <begin position="1"/>
        <end position="39"/>
    </location>
</feature>
<proteinExistence type="predicted"/>
<feature type="domain" description="DUF927" evidence="2">
    <location>
        <begin position="75"/>
        <end position="348"/>
    </location>
</feature>
<evidence type="ECO:0008006" key="6">
    <source>
        <dbReference type="Google" id="ProtNLM"/>
    </source>
</evidence>
<dbReference type="STRING" id="241244.ATY39_00080"/>
<evidence type="ECO:0000259" key="3">
    <source>
        <dbReference type="Pfam" id="PF18662"/>
    </source>
</evidence>
<dbReference type="Pfam" id="PF18662">
    <property type="entry name" value="HTH_56"/>
    <property type="match status" value="1"/>
</dbReference>
<dbReference type="RefSeq" id="WP_066783953.1">
    <property type="nucleotide sequence ID" value="NZ_CP014806.1"/>
</dbReference>
<dbReference type="EMBL" id="CP014806">
    <property type="protein sequence ID" value="AMW97943.1"/>
    <property type="molecule type" value="Genomic_DNA"/>
</dbReference>
<feature type="compositionally biased region" description="Low complexity" evidence="1">
    <location>
        <begin position="17"/>
        <end position="35"/>
    </location>
</feature>
<accession>A0A143H879</accession>
<keyword evidence="5" id="KW-1185">Reference proteome</keyword>
<protein>
    <recommendedName>
        <fullName evidence="6">DUF927 domain-containing protein</fullName>
    </recommendedName>
</protein>
<reference evidence="4 5" key="1">
    <citation type="journal article" date="2016" name="Genome Announc.">
        <title>Whole-Genome Sequence of Rummeliibacillus stabekisii Strain PP9 Isolated from Antarctic Soil.</title>
        <authorList>
            <person name="da Mota F.F."/>
            <person name="Vollu R.E."/>
            <person name="Jurelevicius D."/>
            <person name="Seldin L."/>
        </authorList>
    </citation>
    <scope>NUCLEOTIDE SEQUENCE [LARGE SCALE GENOMIC DNA]</scope>
    <source>
        <strain evidence="4 5">PP9</strain>
    </source>
</reference>
<dbReference type="Proteomes" id="UP000076021">
    <property type="component" value="Chromosome"/>
</dbReference>
<name>A0A143H879_9BACL</name>
<gene>
    <name evidence="4" type="ORF">ATY39_00080</name>
</gene>
<evidence type="ECO:0000313" key="5">
    <source>
        <dbReference type="Proteomes" id="UP000076021"/>
    </source>
</evidence>
<evidence type="ECO:0000256" key="1">
    <source>
        <dbReference type="SAM" id="MobiDB-lite"/>
    </source>
</evidence>
<dbReference type="InterPro" id="IPR040538">
    <property type="entry name" value="Cch_HTH"/>
</dbReference>
<organism evidence="4 5">
    <name type="scientific">Rummeliibacillus stabekisii</name>
    <dbReference type="NCBI Taxonomy" id="241244"/>
    <lineage>
        <taxon>Bacteria</taxon>
        <taxon>Bacillati</taxon>
        <taxon>Bacillota</taxon>
        <taxon>Bacilli</taxon>
        <taxon>Bacillales</taxon>
        <taxon>Caryophanaceae</taxon>
        <taxon>Rummeliibacillus</taxon>
    </lineage>
</organism>
<dbReference type="AlphaFoldDB" id="A0A143H879"/>
<feature type="compositionally biased region" description="Basic residues" evidence="1">
    <location>
        <begin position="1"/>
        <end position="13"/>
    </location>
</feature>
<sequence length="627" mass="72238">MEVKKVKRPVKVKKPVESVQQSTTNATTNSESTTSDLNPQQVDVLESSHSKYEYVNGQSYFRISPTHVEKLFEEKKQKKSADAPEYYPLCNYLKVKLIEQCEETNDVTMTLEYLFNGKYHTEEVTRDQIYVVSELRKLAKKGVDIYDGNEKMVSYYLREQENDAPYQHVFTHLGWCKKDNGDLVYKHFKQIGHDETHSEYRGKFDIKPKGSLEGWLHIIKEHVINRKYLEFILAVGFSAPVVGLFSTEFDGDSLLFHIYGKSSRGKTTATKLAVSPFGKPTKTGDGFIKSWGATMNATFVPLRNNFGVPIVFDEASMSKIKDFTSMIYMFAENREKERMTKDGQLRKQGKWATTIISTAEHSLFTKTNSNEGLRVRAFEVGNVYWTDSAEHANAISEGLLKNYGHAGIVFVEYLQKQGIDTIHERCKKWRKQCESSLPSSEYLSRVSEKFGIILATAEMMNEVFNLTLNLDSMMSVMYEMEEESRQERDADDKAYQFIVEEIITNHKNFIVNNRQFGNECWGKIQMTSPKAEVSILQNRFKELIDKAEVTNLKGVLKVWKQRGYLKAEARKNTNRRVVTNNERETVYVVLVDHSLLQKYVDKQSNDIFVEPVPEEDIGLPFLNNQNV</sequence>
<dbReference type="OrthoDB" id="158067at2"/>
<feature type="domain" description="Cch helix turn helix" evidence="3">
    <location>
        <begin position="489"/>
        <end position="593"/>
    </location>
</feature>